<gene>
    <name evidence="2" type="ORF">EJB05_52889</name>
</gene>
<feature type="compositionally biased region" description="Pro residues" evidence="1">
    <location>
        <begin position="12"/>
        <end position="30"/>
    </location>
</feature>
<name>A0A5J9SRS4_9POAL</name>
<evidence type="ECO:0000256" key="1">
    <source>
        <dbReference type="SAM" id="MobiDB-lite"/>
    </source>
</evidence>
<dbReference type="EMBL" id="RWGY01000409">
    <property type="protein sequence ID" value="TVU01658.1"/>
    <property type="molecule type" value="Genomic_DNA"/>
</dbReference>
<keyword evidence="3" id="KW-1185">Reference proteome</keyword>
<reference evidence="2 3" key="1">
    <citation type="journal article" date="2019" name="Sci. Rep.">
        <title>A high-quality genome of Eragrostis curvula grass provides insights into Poaceae evolution and supports new strategies to enhance forage quality.</title>
        <authorList>
            <person name="Carballo J."/>
            <person name="Santos B.A.C.M."/>
            <person name="Zappacosta D."/>
            <person name="Garbus I."/>
            <person name="Selva J.P."/>
            <person name="Gallo C.A."/>
            <person name="Diaz A."/>
            <person name="Albertini E."/>
            <person name="Caccamo M."/>
            <person name="Echenique V."/>
        </authorList>
    </citation>
    <scope>NUCLEOTIDE SEQUENCE [LARGE SCALE GENOMIC DNA]</scope>
    <source>
        <strain evidence="3">cv. Victoria</strain>
        <tissue evidence="2">Leaf</tissue>
    </source>
</reference>
<organism evidence="2 3">
    <name type="scientific">Eragrostis curvula</name>
    <name type="common">weeping love grass</name>
    <dbReference type="NCBI Taxonomy" id="38414"/>
    <lineage>
        <taxon>Eukaryota</taxon>
        <taxon>Viridiplantae</taxon>
        <taxon>Streptophyta</taxon>
        <taxon>Embryophyta</taxon>
        <taxon>Tracheophyta</taxon>
        <taxon>Spermatophyta</taxon>
        <taxon>Magnoliopsida</taxon>
        <taxon>Liliopsida</taxon>
        <taxon>Poales</taxon>
        <taxon>Poaceae</taxon>
        <taxon>PACMAD clade</taxon>
        <taxon>Chloridoideae</taxon>
        <taxon>Eragrostideae</taxon>
        <taxon>Eragrostidinae</taxon>
        <taxon>Eragrostis</taxon>
    </lineage>
</organism>
<evidence type="ECO:0000313" key="3">
    <source>
        <dbReference type="Proteomes" id="UP000324897"/>
    </source>
</evidence>
<protein>
    <submittedName>
        <fullName evidence="2">Uncharacterized protein</fullName>
    </submittedName>
</protein>
<proteinExistence type="predicted"/>
<dbReference type="Gramene" id="TVU01658">
    <property type="protein sequence ID" value="TVU01658"/>
    <property type="gene ID" value="EJB05_52889"/>
</dbReference>
<dbReference type="Proteomes" id="UP000324897">
    <property type="component" value="Unassembled WGS sequence"/>
</dbReference>
<feature type="region of interest" description="Disordered" evidence="1">
    <location>
        <begin position="1"/>
        <end position="145"/>
    </location>
</feature>
<evidence type="ECO:0000313" key="2">
    <source>
        <dbReference type="EMBL" id="TVU01658.1"/>
    </source>
</evidence>
<feature type="compositionally biased region" description="Low complexity" evidence="1">
    <location>
        <begin position="1"/>
        <end position="11"/>
    </location>
</feature>
<feature type="non-terminal residue" evidence="2">
    <location>
        <position position="1"/>
    </location>
</feature>
<sequence length="166" mass="17277">MNPPGLLLLGSHPPPIRSPSPADPRFPPGPRAAVVAAPCSPRIAAATSRHSLPVPRQGPTQPPPPRPTRRTSRQPSEGERHLKAVALGREGEGRASGSARAGGAGKGRASGARRQELNASRTLRRQGTPHLKTPSVVHASRSGAKHTSFTAKTAFFGALVTQQAEA</sequence>
<comment type="caution">
    <text evidence="2">The sequence shown here is derived from an EMBL/GenBank/DDBJ whole genome shotgun (WGS) entry which is preliminary data.</text>
</comment>
<dbReference type="AlphaFoldDB" id="A0A5J9SRS4"/>
<accession>A0A5J9SRS4</accession>